<protein>
    <submittedName>
        <fullName evidence="1">Uncharacterized protein</fullName>
    </submittedName>
</protein>
<sequence>MIDPVVQPEVPVQLTLEEGRFIVEPMTSIGDGVLRKLIEVGGRSAIQIRCSGVASSGSLAGPDHAKVQIE</sequence>
<evidence type="ECO:0000313" key="2">
    <source>
        <dbReference type="Proteomes" id="UP000461670"/>
    </source>
</evidence>
<reference evidence="2" key="1">
    <citation type="journal article" date="2020" name="MBio">
        <title>Horizontal gene transfer to a defensive symbiont with a reduced genome amongst a multipartite beetle microbiome.</title>
        <authorList>
            <person name="Waterworth S.C."/>
            <person name="Florez L.V."/>
            <person name="Rees E.R."/>
            <person name="Hertweck C."/>
            <person name="Kaltenpoth M."/>
            <person name="Kwan J.C."/>
        </authorList>
    </citation>
    <scope>NUCLEOTIDE SEQUENCE [LARGE SCALE GENOMIC DNA]</scope>
</reference>
<dbReference type="AlphaFoldDB" id="A0A7V8FLX9"/>
<gene>
    <name evidence="1" type="ORF">GAK30_02973</name>
</gene>
<organism evidence="1 2">
    <name type="scientific">Paracidovorax wautersii</name>
    <dbReference type="NCBI Taxonomy" id="1177982"/>
    <lineage>
        <taxon>Bacteria</taxon>
        <taxon>Pseudomonadati</taxon>
        <taxon>Pseudomonadota</taxon>
        <taxon>Betaproteobacteria</taxon>
        <taxon>Burkholderiales</taxon>
        <taxon>Comamonadaceae</taxon>
        <taxon>Paracidovorax</taxon>
    </lineage>
</organism>
<dbReference type="Proteomes" id="UP000461670">
    <property type="component" value="Unassembled WGS sequence"/>
</dbReference>
<comment type="caution">
    <text evidence="1">The sequence shown here is derived from an EMBL/GenBank/DDBJ whole genome shotgun (WGS) entry which is preliminary data.</text>
</comment>
<dbReference type="EMBL" id="WNDQ01000050">
    <property type="protein sequence ID" value="KAF1019657.1"/>
    <property type="molecule type" value="Genomic_DNA"/>
</dbReference>
<accession>A0A7V8FLX9</accession>
<name>A0A7V8FLX9_9BURK</name>
<evidence type="ECO:0000313" key="1">
    <source>
        <dbReference type="EMBL" id="KAF1019657.1"/>
    </source>
</evidence>
<proteinExistence type="predicted"/>